<dbReference type="SUPFAM" id="SSF63867">
    <property type="entry name" value="MoeA C-terminal domain-like"/>
    <property type="match status" value="1"/>
</dbReference>
<organism evidence="13 14">
    <name type="scientific">Rhabdonatronobacter sediminivivens</name>
    <dbReference type="NCBI Taxonomy" id="2743469"/>
    <lineage>
        <taxon>Bacteria</taxon>
        <taxon>Pseudomonadati</taxon>
        <taxon>Pseudomonadota</taxon>
        <taxon>Alphaproteobacteria</taxon>
        <taxon>Rhodobacterales</taxon>
        <taxon>Paracoccaceae</taxon>
        <taxon>Rhabdonatronobacter</taxon>
    </lineage>
</organism>
<protein>
    <recommendedName>
        <fullName evidence="11">Molybdopterin molybdenumtransferase</fullName>
        <ecNumber evidence="11">2.10.1.1</ecNumber>
    </recommendedName>
</protein>
<feature type="domain" description="MoaB/Mog" evidence="12">
    <location>
        <begin position="172"/>
        <end position="309"/>
    </location>
</feature>
<dbReference type="PANTHER" id="PTHR10192">
    <property type="entry name" value="MOLYBDOPTERIN BIOSYNTHESIS PROTEIN"/>
    <property type="match status" value="1"/>
</dbReference>
<reference evidence="13 14" key="1">
    <citation type="journal article" date="2000" name="Arch. Microbiol.">
        <title>Rhodobaca bogoriensis gen. nov. and sp. nov., an alkaliphilic purple nonsulfur bacterium from African Rift Valley soda lakes.</title>
        <authorList>
            <person name="Milford A.D."/>
            <person name="Achenbach L.A."/>
            <person name="Jung D.O."/>
            <person name="Madigan M.T."/>
        </authorList>
    </citation>
    <scope>NUCLEOTIDE SEQUENCE [LARGE SCALE GENOMIC DNA]</scope>
    <source>
        <strain evidence="13 14">2376</strain>
    </source>
</reference>
<evidence type="ECO:0000256" key="8">
    <source>
        <dbReference type="ARBA" id="ARBA00022842"/>
    </source>
</evidence>
<keyword evidence="8 11" id="KW-0460">Magnesium</keyword>
<comment type="pathway">
    <text evidence="3 11">Cofactor biosynthesis; molybdopterin biosynthesis.</text>
</comment>
<sequence>MITVDEALARIFALVSPVGTEPIGLIEADGRVLRAPVRAGRDQPPFAASAMDGYAVCGDLRTGTVLRVIGEAVAGRGFAGKLHPGEAVRIFTGAPVPEGADRVVIQEDMQAGDGTATMLRDPSRNMHIRPQSIDFSCGDTVSAPRRLRPVDLALLAAMNVPQLQVSRRPVVAFIATGDELVMPGEDPGAEQIIASNIFALAAMARAEGAEARILPIARDTEDRLRTVLELAAGADMIVTIGGASVGDHDLVSKVTDAMGAERSFYKIAMRPGKPLMAGKLGESLLLCLPGNPVSSIVCGHLFMLPVLRAMLGLGSWPAPTRTARLGCDVAANGPRAHYMRARLHPGEADPQITPFANQDSAVISLLAEADALLLRPAGDGAQPKGAPVRYIPLHAG</sequence>
<keyword evidence="5 11" id="KW-0500">Molybdenum</keyword>
<comment type="caution">
    <text evidence="13">The sequence shown here is derived from an EMBL/GenBank/DDBJ whole genome shotgun (WGS) entry which is preliminary data.</text>
</comment>
<evidence type="ECO:0000256" key="4">
    <source>
        <dbReference type="ARBA" id="ARBA00010763"/>
    </source>
</evidence>
<dbReference type="SUPFAM" id="SSF63882">
    <property type="entry name" value="MoeA N-terminal region -like"/>
    <property type="match status" value="1"/>
</dbReference>
<gene>
    <name evidence="13" type="ORF">HUK65_12330</name>
</gene>
<evidence type="ECO:0000256" key="5">
    <source>
        <dbReference type="ARBA" id="ARBA00022505"/>
    </source>
</evidence>
<dbReference type="FunFam" id="3.40.980.10:FF:000004">
    <property type="entry name" value="Molybdopterin molybdenumtransferase"/>
    <property type="match status" value="1"/>
</dbReference>
<dbReference type="PANTHER" id="PTHR10192:SF5">
    <property type="entry name" value="GEPHYRIN"/>
    <property type="match status" value="1"/>
</dbReference>
<dbReference type="AlphaFoldDB" id="A0A7Z0I0U3"/>
<evidence type="ECO:0000256" key="6">
    <source>
        <dbReference type="ARBA" id="ARBA00022679"/>
    </source>
</evidence>
<evidence type="ECO:0000256" key="2">
    <source>
        <dbReference type="ARBA" id="ARBA00002901"/>
    </source>
</evidence>
<dbReference type="InterPro" id="IPR036425">
    <property type="entry name" value="MoaB/Mog-like_dom_sf"/>
</dbReference>
<comment type="similarity">
    <text evidence="4 11">Belongs to the MoeA family.</text>
</comment>
<dbReference type="Pfam" id="PF03453">
    <property type="entry name" value="MoeA_N"/>
    <property type="match status" value="1"/>
</dbReference>
<dbReference type="CDD" id="cd00887">
    <property type="entry name" value="MoeA"/>
    <property type="match status" value="1"/>
</dbReference>
<dbReference type="InterPro" id="IPR036688">
    <property type="entry name" value="MoeA_C_domain_IV_sf"/>
</dbReference>
<dbReference type="NCBIfam" id="NF045515">
    <property type="entry name" value="Glp_gephyrin"/>
    <property type="match status" value="1"/>
</dbReference>
<dbReference type="Pfam" id="PF00994">
    <property type="entry name" value="MoCF_biosynth"/>
    <property type="match status" value="1"/>
</dbReference>
<comment type="catalytic activity">
    <reaction evidence="10">
        <text>adenylyl-molybdopterin + molybdate = Mo-molybdopterin + AMP + H(+)</text>
        <dbReference type="Rhea" id="RHEA:35047"/>
        <dbReference type="ChEBI" id="CHEBI:15378"/>
        <dbReference type="ChEBI" id="CHEBI:36264"/>
        <dbReference type="ChEBI" id="CHEBI:62727"/>
        <dbReference type="ChEBI" id="CHEBI:71302"/>
        <dbReference type="ChEBI" id="CHEBI:456215"/>
        <dbReference type="EC" id="2.10.1.1"/>
    </reaction>
</comment>
<dbReference type="RefSeq" id="WP_179906581.1">
    <property type="nucleotide sequence ID" value="NZ_JACBXS010000025.1"/>
</dbReference>
<dbReference type="Gene3D" id="2.40.340.10">
    <property type="entry name" value="MoeA, C-terminal, domain IV"/>
    <property type="match status" value="1"/>
</dbReference>
<dbReference type="Pfam" id="PF03454">
    <property type="entry name" value="MoeA_C"/>
    <property type="match status" value="1"/>
</dbReference>
<evidence type="ECO:0000313" key="13">
    <source>
        <dbReference type="EMBL" id="NYS25780.1"/>
    </source>
</evidence>
<evidence type="ECO:0000256" key="11">
    <source>
        <dbReference type="RuleBase" id="RU365090"/>
    </source>
</evidence>
<evidence type="ECO:0000256" key="10">
    <source>
        <dbReference type="ARBA" id="ARBA00047317"/>
    </source>
</evidence>
<dbReference type="EC" id="2.10.1.1" evidence="11"/>
<dbReference type="GO" id="GO:0046872">
    <property type="term" value="F:metal ion binding"/>
    <property type="evidence" value="ECO:0007669"/>
    <property type="project" value="UniProtKB-UniRule"/>
</dbReference>
<evidence type="ECO:0000256" key="9">
    <source>
        <dbReference type="ARBA" id="ARBA00023150"/>
    </source>
</evidence>
<comment type="function">
    <text evidence="2 11">Catalyzes the insertion of molybdate into adenylated molybdopterin with the concomitant release of AMP.</text>
</comment>
<dbReference type="InterPro" id="IPR038987">
    <property type="entry name" value="MoeA-like"/>
</dbReference>
<dbReference type="GO" id="GO:0005829">
    <property type="term" value="C:cytosol"/>
    <property type="evidence" value="ECO:0007669"/>
    <property type="project" value="TreeGrafter"/>
</dbReference>
<dbReference type="Gene3D" id="2.170.190.11">
    <property type="entry name" value="Molybdopterin biosynthesis moea protein, domain 3"/>
    <property type="match status" value="1"/>
</dbReference>
<dbReference type="UniPathway" id="UPA00344"/>
<dbReference type="EMBL" id="JACBXS010000025">
    <property type="protein sequence ID" value="NYS25780.1"/>
    <property type="molecule type" value="Genomic_DNA"/>
</dbReference>
<accession>A0A7Z0I0U3</accession>
<dbReference type="InterPro" id="IPR005110">
    <property type="entry name" value="MoeA_linker/N"/>
</dbReference>
<evidence type="ECO:0000256" key="1">
    <source>
        <dbReference type="ARBA" id="ARBA00001946"/>
    </source>
</evidence>
<dbReference type="Proteomes" id="UP000529417">
    <property type="component" value="Unassembled WGS sequence"/>
</dbReference>
<evidence type="ECO:0000259" key="12">
    <source>
        <dbReference type="SMART" id="SM00852"/>
    </source>
</evidence>
<keyword evidence="7 11" id="KW-0479">Metal-binding</keyword>
<keyword evidence="9 11" id="KW-0501">Molybdenum cofactor biosynthesis</keyword>
<dbReference type="GO" id="GO:0006777">
    <property type="term" value="P:Mo-molybdopterin cofactor biosynthetic process"/>
    <property type="evidence" value="ECO:0007669"/>
    <property type="project" value="UniProtKB-UniRule"/>
</dbReference>
<dbReference type="SUPFAM" id="SSF53218">
    <property type="entry name" value="Molybdenum cofactor biosynthesis proteins"/>
    <property type="match status" value="1"/>
</dbReference>
<dbReference type="Gene3D" id="3.90.105.10">
    <property type="entry name" value="Molybdopterin biosynthesis moea protein, domain 2"/>
    <property type="match status" value="1"/>
</dbReference>
<dbReference type="InterPro" id="IPR005111">
    <property type="entry name" value="MoeA_C_domain_IV"/>
</dbReference>
<keyword evidence="14" id="KW-1185">Reference proteome</keyword>
<dbReference type="Gene3D" id="3.40.980.10">
    <property type="entry name" value="MoaB/Mog-like domain"/>
    <property type="match status" value="1"/>
</dbReference>
<evidence type="ECO:0000313" key="14">
    <source>
        <dbReference type="Proteomes" id="UP000529417"/>
    </source>
</evidence>
<evidence type="ECO:0000256" key="7">
    <source>
        <dbReference type="ARBA" id="ARBA00022723"/>
    </source>
</evidence>
<comment type="cofactor">
    <cofactor evidence="1 11">
        <name>Mg(2+)</name>
        <dbReference type="ChEBI" id="CHEBI:18420"/>
    </cofactor>
</comment>
<dbReference type="GO" id="GO:0061599">
    <property type="term" value="F:molybdopterin molybdotransferase activity"/>
    <property type="evidence" value="ECO:0007669"/>
    <property type="project" value="UniProtKB-UniRule"/>
</dbReference>
<dbReference type="InterPro" id="IPR001453">
    <property type="entry name" value="MoaB/Mog_dom"/>
</dbReference>
<dbReference type="InterPro" id="IPR036135">
    <property type="entry name" value="MoeA_linker/N_sf"/>
</dbReference>
<evidence type="ECO:0000256" key="3">
    <source>
        <dbReference type="ARBA" id="ARBA00005046"/>
    </source>
</evidence>
<name>A0A7Z0I0U3_9RHOB</name>
<dbReference type="SMART" id="SM00852">
    <property type="entry name" value="MoCF_biosynth"/>
    <property type="match status" value="1"/>
</dbReference>
<proteinExistence type="inferred from homology"/>
<keyword evidence="6 11" id="KW-0808">Transferase</keyword>